<name>A0ACB9BYY1_9ASTR</name>
<organism evidence="1 2">
    <name type="scientific">Smallanthus sonchifolius</name>
    <dbReference type="NCBI Taxonomy" id="185202"/>
    <lineage>
        <taxon>Eukaryota</taxon>
        <taxon>Viridiplantae</taxon>
        <taxon>Streptophyta</taxon>
        <taxon>Embryophyta</taxon>
        <taxon>Tracheophyta</taxon>
        <taxon>Spermatophyta</taxon>
        <taxon>Magnoliopsida</taxon>
        <taxon>eudicotyledons</taxon>
        <taxon>Gunneridae</taxon>
        <taxon>Pentapetalae</taxon>
        <taxon>asterids</taxon>
        <taxon>campanulids</taxon>
        <taxon>Asterales</taxon>
        <taxon>Asteraceae</taxon>
        <taxon>Asteroideae</taxon>
        <taxon>Heliantheae alliance</taxon>
        <taxon>Millerieae</taxon>
        <taxon>Smallanthus</taxon>
    </lineage>
</organism>
<gene>
    <name evidence="1" type="ORF">L1987_66965</name>
</gene>
<reference evidence="1 2" key="2">
    <citation type="journal article" date="2022" name="Mol. Ecol. Resour.">
        <title>The genomes of chicory, endive, great burdock and yacon provide insights into Asteraceae paleo-polyploidization history and plant inulin production.</title>
        <authorList>
            <person name="Fan W."/>
            <person name="Wang S."/>
            <person name="Wang H."/>
            <person name="Wang A."/>
            <person name="Jiang F."/>
            <person name="Liu H."/>
            <person name="Zhao H."/>
            <person name="Xu D."/>
            <person name="Zhang Y."/>
        </authorList>
    </citation>
    <scope>NUCLEOTIDE SEQUENCE [LARGE SCALE GENOMIC DNA]</scope>
    <source>
        <strain evidence="2">cv. Yunnan</strain>
        <tissue evidence="1">Leaves</tissue>
    </source>
</reference>
<dbReference type="Proteomes" id="UP001056120">
    <property type="component" value="Linkage Group LG22"/>
</dbReference>
<keyword evidence="2" id="KW-1185">Reference proteome</keyword>
<accession>A0ACB9BYY1</accession>
<sequence length="99" mass="10972">MHFFYVYWLTHCVEPVGYGGTRYSEFDRWNSDDGRDNVGSGQDGLETRGGGPIATMKAVDLNSIVSKVATHRKRSQVKGGCDILSRVHFFNLSITASTV</sequence>
<evidence type="ECO:0000313" key="2">
    <source>
        <dbReference type="Proteomes" id="UP001056120"/>
    </source>
</evidence>
<protein>
    <submittedName>
        <fullName evidence="1">Uncharacterized protein</fullName>
    </submittedName>
</protein>
<comment type="caution">
    <text evidence="1">The sequence shown here is derived from an EMBL/GenBank/DDBJ whole genome shotgun (WGS) entry which is preliminary data.</text>
</comment>
<dbReference type="EMBL" id="CM042039">
    <property type="protein sequence ID" value="KAI3727155.1"/>
    <property type="molecule type" value="Genomic_DNA"/>
</dbReference>
<reference evidence="2" key="1">
    <citation type="journal article" date="2022" name="Mol. Ecol. Resour.">
        <title>The genomes of chicory, endive, great burdock and yacon provide insights into Asteraceae palaeo-polyploidization history and plant inulin production.</title>
        <authorList>
            <person name="Fan W."/>
            <person name="Wang S."/>
            <person name="Wang H."/>
            <person name="Wang A."/>
            <person name="Jiang F."/>
            <person name="Liu H."/>
            <person name="Zhao H."/>
            <person name="Xu D."/>
            <person name="Zhang Y."/>
        </authorList>
    </citation>
    <scope>NUCLEOTIDE SEQUENCE [LARGE SCALE GENOMIC DNA]</scope>
    <source>
        <strain evidence="2">cv. Yunnan</strain>
    </source>
</reference>
<evidence type="ECO:0000313" key="1">
    <source>
        <dbReference type="EMBL" id="KAI3727155.1"/>
    </source>
</evidence>
<proteinExistence type="predicted"/>